<feature type="region of interest" description="Disordered" evidence="1">
    <location>
        <begin position="179"/>
        <end position="217"/>
    </location>
</feature>
<evidence type="ECO:0000313" key="3">
    <source>
        <dbReference type="Proteomes" id="UP000791080"/>
    </source>
</evidence>
<reference evidence="2 3" key="2">
    <citation type="submission" date="2022-06" db="EMBL/GenBank/DDBJ databases">
        <title>Genomic Encyclopedia of Type Strains, Phase I: the one thousand microbial genomes (KMG-I) project.</title>
        <authorList>
            <person name="Kyrpides N."/>
        </authorList>
    </citation>
    <scope>NUCLEOTIDE SEQUENCE [LARGE SCALE GENOMIC DNA]</scope>
    <source>
        <strain evidence="2 3">DSM 43889</strain>
    </source>
</reference>
<sequence length="274" mass="28761">MRAQPGAGVVADRLPGCPLRRRRSSARPRPADTASPVPVGTPSGRNHEIHTRGERHAAGTSWLAGAPAARELTSRVAGPVAAPPQDLFPHGPPGGREVRGPSPGPAPPLDPAPWPAPPPCGGPAPSDSVLVGRGPSFDDVRLEPPGAGRSHSAAPYSATTLFPAHPLTPMRIRVSSSIACSPRAGRGQRAHPGQERHRIHRPRSGPRSPGGLILGRIPCPGLGRPRSRCGFSRTRRAVPGCRPAKRREQAAARFAAQVTMSASPSAFRDGRFWI</sequence>
<evidence type="ECO:0000256" key="1">
    <source>
        <dbReference type="SAM" id="MobiDB-lite"/>
    </source>
</evidence>
<accession>A0ABT1JNI7</accession>
<keyword evidence="3" id="KW-1185">Reference proteome</keyword>
<gene>
    <name evidence="2" type="ORF">G443_004358</name>
</gene>
<comment type="caution">
    <text evidence="2">The sequence shown here is derived from an EMBL/GenBank/DDBJ whole genome shotgun (WGS) entry which is preliminary data.</text>
</comment>
<organism evidence="2 3">
    <name type="scientific">Actinoalloteichus caeruleus DSM 43889</name>
    <dbReference type="NCBI Taxonomy" id="1120930"/>
    <lineage>
        <taxon>Bacteria</taxon>
        <taxon>Bacillati</taxon>
        <taxon>Actinomycetota</taxon>
        <taxon>Actinomycetes</taxon>
        <taxon>Pseudonocardiales</taxon>
        <taxon>Pseudonocardiaceae</taxon>
        <taxon>Actinoalloteichus</taxon>
        <taxon>Actinoalloteichus cyanogriseus</taxon>
    </lineage>
</organism>
<protein>
    <submittedName>
        <fullName evidence="2">Uncharacterized protein</fullName>
    </submittedName>
</protein>
<feature type="region of interest" description="Disordered" evidence="1">
    <location>
        <begin position="1"/>
        <end position="154"/>
    </location>
</feature>
<proteinExistence type="predicted"/>
<feature type="compositionally biased region" description="Basic and acidic residues" evidence="1">
    <location>
        <begin position="45"/>
        <end position="57"/>
    </location>
</feature>
<dbReference type="Proteomes" id="UP000791080">
    <property type="component" value="Unassembled WGS sequence"/>
</dbReference>
<name>A0ABT1JNI7_ACTCY</name>
<feature type="compositionally biased region" description="Pro residues" evidence="1">
    <location>
        <begin position="102"/>
        <end position="122"/>
    </location>
</feature>
<dbReference type="EMBL" id="AUBJ02000001">
    <property type="protein sequence ID" value="MCP2334088.1"/>
    <property type="molecule type" value="Genomic_DNA"/>
</dbReference>
<evidence type="ECO:0000313" key="2">
    <source>
        <dbReference type="EMBL" id="MCP2334088.1"/>
    </source>
</evidence>
<reference evidence="2 3" key="1">
    <citation type="submission" date="2013-07" db="EMBL/GenBank/DDBJ databases">
        <authorList>
            <consortium name="DOE Joint Genome Institute"/>
            <person name="Reeve W."/>
            <person name="Huntemann M."/>
            <person name="Han J."/>
            <person name="Chen A."/>
            <person name="Kyrpides N."/>
            <person name="Mavromatis K."/>
            <person name="Markowitz V."/>
            <person name="Palaniappan K."/>
            <person name="Ivanova N."/>
            <person name="Schaumberg A."/>
            <person name="Pati A."/>
            <person name="Liolios K."/>
            <person name="Nordberg H.P."/>
            <person name="Cantor M.N."/>
            <person name="Hua S.X."/>
            <person name="Woyke T."/>
        </authorList>
    </citation>
    <scope>NUCLEOTIDE SEQUENCE [LARGE SCALE GENOMIC DNA]</scope>
    <source>
        <strain evidence="2 3">DSM 43889</strain>
    </source>
</reference>